<evidence type="ECO:0000313" key="3">
    <source>
        <dbReference type="Proteomes" id="UP000318102"/>
    </source>
</evidence>
<dbReference type="Proteomes" id="UP000318102">
    <property type="component" value="Unassembled WGS sequence"/>
</dbReference>
<comment type="caution">
    <text evidence="2">The sequence shown here is derived from an EMBL/GenBank/DDBJ whole genome shotgun (WGS) entry which is preliminary data.</text>
</comment>
<accession>A0A559IHM6</accession>
<evidence type="ECO:0000313" key="2">
    <source>
        <dbReference type="EMBL" id="TVX87177.1"/>
    </source>
</evidence>
<organism evidence="2 3">
    <name type="scientific">Paenibacillus agilis</name>
    <dbReference type="NCBI Taxonomy" id="3020863"/>
    <lineage>
        <taxon>Bacteria</taxon>
        <taxon>Bacillati</taxon>
        <taxon>Bacillota</taxon>
        <taxon>Bacilli</taxon>
        <taxon>Bacillales</taxon>
        <taxon>Paenibacillaceae</taxon>
        <taxon>Paenibacillus</taxon>
    </lineage>
</organism>
<proteinExistence type="predicted"/>
<dbReference type="EMBL" id="VNJK01000004">
    <property type="protein sequence ID" value="TVX87177.1"/>
    <property type="molecule type" value="Genomic_DNA"/>
</dbReference>
<dbReference type="PANTHER" id="PTHR43179">
    <property type="entry name" value="RHAMNOSYLTRANSFERASE WBBL"/>
    <property type="match status" value="1"/>
</dbReference>
<name>A0A559IHM6_9BACL</name>
<dbReference type="InterPro" id="IPR029044">
    <property type="entry name" value="Nucleotide-diphossugar_trans"/>
</dbReference>
<dbReference type="SUPFAM" id="SSF53448">
    <property type="entry name" value="Nucleotide-diphospho-sugar transferases"/>
    <property type="match status" value="1"/>
</dbReference>
<dbReference type="Gene3D" id="3.90.550.10">
    <property type="entry name" value="Spore Coat Polysaccharide Biosynthesis Protein SpsA, Chain A"/>
    <property type="match status" value="1"/>
</dbReference>
<dbReference type="OrthoDB" id="8936324at2"/>
<protein>
    <submittedName>
        <fullName evidence="2">Glycosyltransferase family 2 protein</fullName>
    </submittedName>
</protein>
<gene>
    <name evidence="2" type="ORF">FPZ44_22075</name>
</gene>
<dbReference type="PANTHER" id="PTHR43179:SF7">
    <property type="entry name" value="RHAMNOSYLTRANSFERASE WBBL"/>
    <property type="match status" value="1"/>
</dbReference>
<sequence>MEVDVLSRLSQQLKRAGQTKRNHKLRSTPLKRSNRRLRFAKEQYKKGYAAGYQMGIASGKEQFDHHIDGTSIIIPTYNKLNMLKQCIASIQQYTSEAHEIIVVDDASTDGTAAYLRKLSGQIRYQIHDKNYGFAGSINTGLKMAKGKTICLLNNDIIVTTNWLGNLLHCLESDPAIGMVGPVTNFISGEQQIEVAYGTNQEMQQFARQYNEQDASKWKMVERIVGFCMLFHKSFFEEIGYLDEGYRIGNFEDEDFVIRTRLAGRKLAIAGDCFIHHFGSQSMKELGEQLQDIYKKNEAFYQQKWSNPYEWVQRVTEWSESKSKTKSLSMSTKNEMETGVSLRAISFYPTHIAVTGLNGTIFWVEQGIKHPIRGAYPFPTVKLSQIELLSWPTGSDIEADRAAEKWRKTTNQDGSVPDGGVFVTEHGRWFQRDGITCRAVISEYALKQWKLNDRVMSRSEAEKLLWEEGLPIMAPPVFVNSNL</sequence>
<keyword evidence="3" id="KW-1185">Reference proteome</keyword>
<reference evidence="2 3" key="1">
    <citation type="submission" date="2019-07" db="EMBL/GenBank/DDBJ databases">
        <authorList>
            <person name="Kim J."/>
        </authorList>
    </citation>
    <scope>NUCLEOTIDE SEQUENCE [LARGE SCALE GENOMIC DNA]</scope>
    <source>
        <strain evidence="2 3">N4</strain>
    </source>
</reference>
<dbReference type="Pfam" id="PF00535">
    <property type="entry name" value="Glycos_transf_2"/>
    <property type="match status" value="1"/>
</dbReference>
<dbReference type="InterPro" id="IPR001173">
    <property type="entry name" value="Glyco_trans_2-like"/>
</dbReference>
<evidence type="ECO:0000259" key="1">
    <source>
        <dbReference type="Pfam" id="PF00535"/>
    </source>
</evidence>
<dbReference type="AlphaFoldDB" id="A0A559IHM6"/>
<dbReference type="CDD" id="cd04186">
    <property type="entry name" value="GT_2_like_c"/>
    <property type="match status" value="1"/>
</dbReference>
<feature type="domain" description="Glycosyltransferase 2-like" evidence="1">
    <location>
        <begin position="71"/>
        <end position="238"/>
    </location>
</feature>